<evidence type="ECO:0000313" key="3">
    <source>
        <dbReference type="Proteomes" id="UP000434850"/>
    </source>
</evidence>
<dbReference type="InterPro" id="IPR032820">
    <property type="entry name" value="ATPase_put"/>
</dbReference>
<keyword evidence="1" id="KW-0812">Transmembrane</keyword>
<accession>A0A6I4IA42</accession>
<keyword evidence="1" id="KW-0472">Membrane</keyword>
<comment type="caution">
    <text evidence="2">The sequence shown here is derived from an EMBL/GenBank/DDBJ whole genome shotgun (WGS) entry which is preliminary data.</text>
</comment>
<dbReference type="AlphaFoldDB" id="A0A6I4IA42"/>
<dbReference type="EMBL" id="WQLA01000001">
    <property type="protein sequence ID" value="MVN90356.1"/>
    <property type="molecule type" value="Genomic_DNA"/>
</dbReference>
<gene>
    <name evidence="2" type="ORF">GO816_04380</name>
</gene>
<reference evidence="2 3" key="1">
    <citation type="submission" date="2019-12" db="EMBL/GenBank/DDBJ databases">
        <title>Mucilaginibacter sp. HME9299 genome sequencing and assembly.</title>
        <authorList>
            <person name="Kang H."/>
            <person name="Kim H."/>
            <person name="Joh K."/>
        </authorList>
    </citation>
    <scope>NUCLEOTIDE SEQUENCE [LARGE SCALE GENOMIC DNA]</scope>
    <source>
        <strain evidence="2 3">HME9299</strain>
    </source>
</reference>
<dbReference type="OrthoDB" id="9798708at2"/>
<organism evidence="2 3">
    <name type="scientific">Mucilaginibacter aquatilis</name>
    <dbReference type="NCBI Taxonomy" id="1517760"/>
    <lineage>
        <taxon>Bacteria</taxon>
        <taxon>Pseudomonadati</taxon>
        <taxon>Bacteroidota</taxon>
        <taxon>Sphingobacteriia</taxon>
        <taxon>Sphingobacteriales</taxon>
        <taxon>Sphingobacteriaceae</taxon>
        <taxon>Mucilaginibacter</taxon>
    </lineage>
</organism>
<dbReference type="Pfam" id="PF09527">
    <property type="entry name" value="ATPase_gene1"/>
    <property type="match status" value="1"/>
</dbReference>
<dbReference type="RefSeq" id="WP_157540116.1">
    <property type="nucleotide sequence ID" value="NZ_WQLA01000001.1"/>
</dbReference>
<evidence type="ECO:0008006" key="4">
    <source>
        <dbReference type="Google" id="ProtNLM"/>
    </source>
</evidence>
<feature type="transmembrane region" description="Helical" evidence="1">
    <location>
        <begin position="42"/>
        <end position="60"/>
    </location>
</feature>
<keyword evidence="3" id="KW-1185">Reference proteome</keyword>
<dbReference type="Proteomes" id="UP000434850">
    <property type="component" value="Unassembled WGS sequence"/>
</dbReference>
<evidence type="ECO:0000313" key="2">
    <source>
        <dbReference type="EMBL" id="MVN90356.1"/>
    </source>
</evidence>
<protein>
    <recommendedName>
        <fullName evidence="4">AtpZ/AtpI family protein</fullName>
    </recommendedName>
</protein>
<proteinExistence type="predicted"/>
<keyword evidence="1" id="KW-1133">Transmembrane helix</keyword>
<feature type="transmembrane region" description="Helical" evidence="1">
    <location>
        <begin position="12"/>
        <end position="30"/>
    </location>
</feature>
<evidence type="ECO:0000256" key="1">
    <source>
        <dbReference type="SAM" id="Phobius"/>
    </source>
</evidence>
<name>A0A6I4IA42_9SPHI</name>
<sequence length="65" mass="7153">MSKPVNSYIKYSGIAFQMILIIGVLTFAGYELDKRGGHTTLWVTAILSLAGVFISLYLVVKSLKD</sequence>